<gene>
    <name evidence="3" type="ORF">N7532_009745</name>
</gene>
<evidence type="ECO:0000313" key="3">
    <source>
        <dbReference type="EMBL" id="KAJ5084974.1"/>
    </source>
</evidence>
<dbReference type="OrthoDB" id="7464126at2759"/>
<feature type="domain" description="Nephrocystin 3-like N-terminal" evidence="2">
    <location>
        <begin position="344"/>
        <end position="410"/>
    </location>
</feature>
<dbReference type="EMBL" id="JAPQKI010000010">
    <property type="protein sequence ID" value="KAJ5084974.1"/>
    <property type="molecule type" value="Genomic_DNA"/>
</dbReference>
<dbReference type="GO" id="GO:0072330">
    <property type="term" value="P:monocarboxylic acid biosynthetic process"/>
    <property type="evidence" value="ECO:0007669"/>
    <property type="project" value="UniProtKB-ARBA"/>
</dbReference>
<dbReference type="Pfam" id="PF24883">
    <property type="entry name" value="NPHP3_N"/>
    <property type="match status" value="1"/>
</dbReference>
<dbReference type="GO" id="GO:0017000">
    <property type="term" value="P:antibiotic biosynthetic process"/>
    <property type="evidence" value="ECO:0007669"/>
    <property type="project" value="UniProtKB-ARBA"/>
</dbReference>
<evidence type="ECO:0000256" key="1">
    <source>
        <dbReference type="ARBA" id="ARBA00022737"/>
    </source>
</evidence>
<dbReference type="InterPro" id="IPR052374">
    <property type="entry name" value="SERAC1"/>
</dbReference>
<reference evidence="3" key="1">
    <citation type="submission" date="2022-11" db="EMBL/GenBank/DDBJ databases">
        <authorList>
            <person name="Petersen C."/>
        </authorList>
    </citation>
    <scope>NUCLEOTIDE SEQUENCE</scope>
    <source>
        <strain evidence="3">IBT 30761</strain>
    </source>
</reference>
<evidence type="ECO:0000259" key="2">
    <source>
        <dbReference type="Pfam" id="PF24883"/>
    </source>
</evidence>
<dbReference type="Proteomes" id="UP001149074">
    <property type="component" value="Unassembled WGS sequence"/>
</dbReference>
<dbReference type="Gene3D" id="3.40.50.300">
    <property type="entry name" value="P-loop containing nucleotide triphosphate hydrolases"/>
    <property type="match status" value="1"/>
</dbReference>
<dbReference type="SUPFAM" id="SSF52540">
    <property type="entry name" value="P-loop containing nucleoside triphosphate hydrolases"/>
    <property type="match status" value="1"/>
</dbReference>
<dbReference type="SUPFAM" id="SSF53474">
    <property type="entry name" value="alpha/beta-Hydrolases"/>
    <property type="match status" value="1"/>
</dbReference>
<dbReference type="PANTHER" id="PTHR48182">
    <property type="entry name" value="PROTEIN SERAC1"/>
    <property type="match status" value="1"/>
</dbReference>
<dbReference type="Gene3D" id="3.40.50.1820">
    <property type="entry name" value="alpha/beta hydrolase"/>
    <property type="match status" value="1"/>
</dbReference>
<evidence type="ECO:0000313" key="4">
    <source>
        <dbReference type="Proteomes" id="UP001149074"/>
    </source>
</evidence>
<comment type="caution">
    <text evidence="3">The sequence shown here is derived from an EMBL/GenBank/DDBJ whole genome shotgun (WGS) entry which is preliminary data.</text>
</comment>
<dbReference type="GeneID" id="81361215"/>
<accession>A0A9W9JWZ8</accession>
<dbReference type="AlphaFoldDB" id="A0A9W9JWZ8"/>
<protein>
    <submittedName>
        <fullName evidence="3">Vegetative incompatibility protein HET-E-1</fullName>
    </submittedName>
</protein>
<dbReference type="PANTHER" id="PTHR48182:SF3">
    <property type="entry name" value="DUF676 DOMAIN-CONTAINING PROTEIN"/>
    <property type="match status" value="1"/>
</dbReference>
<keyword evidence="1" id="KW-0677">Repeat</keyword>
<organism evidence="3 4">
    <name type="scientific">Penicillium argentinense</name>
    <dbReference type="NCBI Taxonomy" id="1131581"/>
    <lineage>
        <taxon>Eukaryota</taxon>
        <taxon>Fungi</taxon>
        <taxon>Dikarya</taxon>
        <taxon>Ascomycota</taxon>
        <taxon>Pezizomycotina</taxon>
        <taxon>Eurotiomycetes</taxon>
        <taxon>Eurotiomycetidae</taxon>
        <taxon>Eurotiales</taxon>
        <taxon>Aspergillaceae</taxon>
        <taxon>Penicillium</taxon>
    </lineage>
</organism>
<dbReference type="InterPro" id="IPR056884">
    <property type="entry name" value="NPHP3-like_N"/>
</dbReference>
<dbReference type="RefSeq" id="XP_056469652.1">
    <property type="nucleotide sequence ID" value="XM_056622236.1"/>
</dbReference>
<keyword evidence="4" id="KW-1185">Reference proteome</keyword>
<reference evidence="3" key="2">
    <citation type="journal article" date="2023" name="IMA Fungus">
        <title>Comparative genomic study of the Penicillium genus elucidates a diverse pangenome and 15 lateral gene transfer events.</title>
        <authorList>
            <person name="Petersen C."/>
            <person name="Sorensen T."/>
            <person name="Nielsen M.R."/>
            <person name="Sondergaard T.E."/>
            <person name="Sorensen J.L."/>
            <person name="Fitzpatrick D.A."/>
            <person name="Frisvad J.C."/>
            <person name="Nielsen K.L."/>
        </authorList>
    </citation>
    <scope>NUCLEOTIDE SEQUENCE</scope>
    <source>
        <strain evidence="3">IBT 30761</strain>
    </source>
</reference>
<dbReference type="InterPro" id="IPR029058">
    <property type="entry name" value="AB_hydrolase_fold"/>
</dbReference>
<sequence>MTLALWATLVVLTGSLLYPIFGKIRRRGRTDRPDGLYTISEPKQVAFEIVAVHGLGAHPGYTWTSAPSSSTDSEVGNRVHLLRDLFKHDFPNARILAFAHNSDWLIGAPVKSAQQIGDRLLKELRPQCVPIVFIGHSFGGIVIKEALCNPEDATRDVVDSTCGIIFLGTPHQGSPVSRLGTVAARVTGFLGSSTGLLLSLMSYREQLSDLDVRFVQCMREKESRRQKAEIVAFCETKPTRVLGWLSVGLIVPTDSARGGHAALIVFIDTDHSGLNKCEKRTSVDSYIGSDHAPADRDRTTTPTLNGNLKFVVGKLRTVEGAAFNSHANEHVATCLENTRRELLEEINQWADGPMTREHIYWLQGKAGTGKSTIARTVARNLAARDRLAASFFFKRDESDRGTARQFSRLLCDTDSMDRNKQDMTHPAKALFVLLMLAYSAGPQGRSIDTEEIGFGSLSKHVVQ</sequence>
<proteinExistence type="predicted"/>
<name>A0A9W9JWZ8_9EURO</name>
<dbReference type="InterPro" id="IPR027417">
    <property type="entry name" value="P-loop_NTPase"/>
</dbReference>